<dbReference type="Gene3D" id="1.10.260.40">
    <property type="entry name" value="lambda repressor-like DNA-binding domains"/>
    <property type="match status" value="1"/>
</dbReference>
<evidence type="ECO:0000313" key="2">
    <source>
        <dbReference type="EMBL" id="KRM40508.1"/>
    </source>
</evidence>
<accession>A0A0R1YMS4</accession>
<dbReference type="Pfam" id="PF01381">
    <property type="entry name" value="HTH_3"/>
    <property type="match status" value="1"/>
</dbReference>
<dbReference type="eggNOG" id="ENOG5030G8B">
    <property type="taxonomic scope" value="Bacteria"/>
</dbReference>
<dbReference type="SUPFAM" id="SSF47413">
    <property type="entry name" value="lambda repressor-like DNA-binding domains"/>
    <property type="match status" value="1"/>
</dbReference>
<dbReference type="RefSeq" id="WP_025080442.1">
    <property type="nucleotide sequence ID" value="NZ_AZGI01000015.1"/>
</dbReference>
<dbReference type="PROSITE" id="PS50943">
    <property type="entry name" value="HTH_CROC1"/>
    <property type="match status" value="1"/>
</dbReference>
<dbReference type="GO" id="GO:0003677">
    <property type="term" value="F:DNA binding"/>
    <property type="evidence" value="ECO:0007669"/>
    <property type="project" value="InterPro"/>
</dbReference>
<gene>
    <name evidence="2" type="ORF">FC39_GL000531</name>
</gene>
<dbReference type="OrthoDB" id="2328843at2"/>
<comment type="caution">
    <text evidence="2">The sequence shown here is derived from an EMBL/GenBank/DDBJ whole genome shotgun (WGS) entry which is preliminary data.</text>
</comment>
<dbReference type="STRING" id="1423754.FC39_GL000531"/>
<dbReference type="PATRIC" id="fig|1423754.3.peg.550"/>
<evidence type="ECO:0000259" key="1">
    <source>
        <dbReference type="PROSITE" id="PS50943"/>
    </source>
</evidence>
<dbReference type="AlphaFoldDB" id="A0A0R1YMS4"/>
<protein>
    <recommendedName>
        <fullName evidence="1">HTH cro/C1-type domain-containing protein</fullName>
    </recommendedName>
</protein>
<dbReference type="EMBL" id="AZGI01000015">
    <property type="protein sequence ID" value="KRM40508.1"/>
    <property type="molecule type" value="Genomic_DNA"/>
</dbReference>
<name>A0A0R1YMS4_9LACO</name>
<feature type="domain" description="HTH cro/C1-type" evidence="1">
    <location>
        <begin position="77"/>
        <end position="110"/>
    </location>
</feature>
<dbReference type="InterPro" id="IPR001387">
    <property type="entry name" value="Cro/C1-type_HTH"/>
</dbReference>
<proteinExistence type="predicted"/>
<keyword evidence="3" id="KW-1185">Reference proteome</keyword>
<dbReference type="Proteomes" id="UP000051223">
    <property type="component" value="Unassembled WGS sequence"/>
</dbReference>
<reference evidence="2 3" key="1">
    <citation type="journal article" date="2015" name="Genome Announc.">
        <title>Expanding the biotechnology potential of lactobacilli through comparative genomics of 213 strains and associated genera.</title>
        <authorList>
            <person name="Sun Z."/>
            <person name="Harris H.M."/>
            <person name="McCann A."/>
            <person name="Guo C."/>
            <person name="Argimon S."/>
            <person name="Zhang W."/>
            <person name="Yang X."/>
            <person name="Jeffery I.B."/>
            <person name="Cooney J.C."/>
            <person name="Kagawa T.F."/>
            <person name="Liu W."/>
            <person name="Song Y."/>
            <person name="Salvetti E."/>
            <person name="Wrobel A."/>
            <person name="Rasinkangas P."/>
            <person name="Parkhill J."/>
            <person name="Rea M.C."/>
            <person name="O'Sullivan O."/>
            <person name="Ritari J."/>
            <person name="Douillard F.P."/>
            <person name="Paul Ross R."/>
            <person name="Yang R."/>
            <person name="Briner A.E."/>
            <person name="Felis G.E."/>
            <person name="de Vos W.M."/>
            <person name="Barrangou R."/>
            <person name="Klaenhammer T.R."/>
            <person name="Caufield P.W."/>
            <person name="Cui Y."/>
            <person name="Zhang H."/>
            <person name="O'Toole P.W."/>
        </authorList>
    </citation>
    <scope>NUCLEOTIDE SEQUENCE [LARGE SCALE GENOMIC DNA]</scope>
    <source>
        <strain evidence="2 3">DSM 5661</strain>
    </source>
</reference>
<organism evidence="2 3">
    <name type="scientific">Lactobacillus hamsteri DSM 5661 = JCM 6256</name>
    <dbReference type="NCBI Taxonomy" id="1423754"/>
    <lineage>
        <taxon>Bacteria</taxon>
        <taxon>Bacillati</taxon>
        <taxon>Bacillota</taxon>
        <taxon>Bacilli</taxon>
        <taxon>Lactobacillales</taxon>
        <taxon>Lactobacillaceae</taxon>
        <taxon>Lactobacillus</taxon>
    </lineage>
</organism>
<sequence>MNKNFFNPELNAYDTYTEVWIPEKVCVKDETDLLVVNHYWRDSEGELWGDFENPMENVYRSFDAYRERKGYMSPKELRNLRESLGFSVRKFADALGISPSTLTQIENNHRVQAKYQDILFKNVKNNPSSFLEELKFEKENLSNEVSKNSSYNVNFYYKDSDNQLSNNVFTEFNELGDAA</sequence>
<dbReference type="InterPro" id="IPR010982">
    <property type="entry name" value="Lambda_DNA-bd_dom_sf"/>
</dbReference>
<dbReference type="CDD" id="cd00093">
    <property type="entry name" value="HTH_XRE"/>
    <property type="match status" value="1"/>
</dbReference>
<evidence type="ECO:0000313" key="3">
    <source>
        <dbReference type="Proteomes" id="UP000051223"/>
    </source>
</evidence>